<comment type="subcellular location">
    <subcellularLocation>
        <location evidence="1">Nucleus</location>
    </subcellularLocation>
</comment>
<dbReference type="PROSITE" id="PS00036">
    <property type="entry name" value="BZIP_BASIC"/>
    <property type="match status" value="1"/>
</dbReference>
<evidence type="ECO:0000313" key="7">
    <source>
        <dbReference type="EMBL" id="KAK8551013.1"/>
    </source>
</evidence>
<dbReference type="InterPro" id="IPR046347">
    <property type="entry name" value="bZIP_sf"/>
</dbReference>
<evidence type="ECO:0000256" key="2">
    <source>
        <dbReference type="ARBA" id="ARBA00023015"/>
    </source>
</evidence>
<dbReference type="CDD" id="cd14703">
    <property type="entry name" value="bZIP_plant_RF2"/>
    <property type="match status" value="1"/>
</dbReference>
<dbReference type="InterPro" id="IPR004827">
    <property type="entry name" value="bZIP"/>
</dbReference>
<proteinExistence type="predicted"/>
<dbReference type="PROSITE" id="PS50217">
    <property type="entry name" value="BZIP"/>
    <property type="match status" value="1"/>
</dbReference>
<evidence type="ECO:0000256" key="1">
    <source>
        <dbReference type="ARBA" id="ARBA00004123"/>
    </source>
</evidence>
<keyword evidence="8" id="KW-1185">Reference proteome</keyword>
<dbReference type="Gene3D" id="1.20.5.170">
    <property type="match status" value="1"/>
</dbReference>
<protein>
    <recommendedName>
        <fullName evidence="6">BZIP domain-containing protein</fullName>
    </recommendedName>
</protein>
<accession>A0ABR2E1E7</accession>
<dbReference type="InterPro" id="IPR052483">
    <property type="entry name" value="bZIP_transcription_regulators"/>
</dbReference>
<dbReference type="PANTHER" id="PTHR46391:SF35">
    <property type="entry name" value="BASIC LEUCINE ZIPPER 34-LIKE ISOFORM X1"/>
    <property type="match status" value="1"/>
</dbReference>
<organism evidence="7 8">
    <name type="scientific">Hibiscus sabdariffa</name>
    <name type="common">roselle</name>
    <dbReference type="NCBI Taxonomy" id="183260"/>
    <lineage>
        <taxon>Eukaryota</taxon>
        <taxon>Viridiplantae</taxon>
        <taxon>Streptophyta</taxon>
        <taxon>Embryophyta</taxon>
        <taxon>Tracheophyta</taxon>
        <taxon>Spermatophyta</taxon>
        <taxon>Magnoliopsida</taxon>
        <taxon>eudicotyledons</taxon>
        <taxon>Gunneridae</taxon>
        <taxon>Pentapetalae</taxon>
        <taxon>rosids</taxon>
        <taxon>malvids</taxon>
        <taxon>Malvales</taxon>
        <taxon>Malvaceae</taxon>
        <taxon>Malvoideae</taxon>
        <taxon>Hibiscus</taxon>
    </lineage>
</organism>
<reference evidence="7 8" key="1">
    <citation type="journal article" date="2024" name="G3 (Bethesda)">
        <title>Genome assembly of Hibiscus sabdariffa L. provides insights into metabolisms of medicinal natural products.</title>
        <authorList>
            <person name="Kim T."/>
        </authorList>
    </citation>
    <scope>NUCLEOTIDE SEQUENCE [LARGE SCALE GENOMIC DNA]</scope>
    <source>
        <strain evidence="7">TK-2024</strain>
        <tissue evidence="7">Old leaves</tissue>
    </source>
</reference>
<evidence type="ECO:0000256" key="3">
    <source>
        <dbReference type="ARBA" id="ARBA00023163"/>
    </source>
</evidence>
<dbReference type="Pfam" id="PF07716">
    <property type="entry name" value="bZIP_2"/>
    <property type="match status" value="1"/>
</dbReference>
<keyword evidence="2" id="KW-0805">Transcription regulation</keyword>
<dbReference type="EMBL" id="JBBPBM010000020">
    <property type="protein sequence ID" value="KAK8551013.1"/>
    <property type="molecule type" value="Genomic_DNA"/>
</dbReference>
<evidence type="ECO:0000259" key="6">
    <source>
        <dbReference type="PROSITE" id="PS50217"/>
    </source>
</evidence>
<feature type="region of interest" description="Disordered" evidence="5">
    <location>
        <begin position="33"/>
        <end position="62"/>
    </location>
</feature>
<dbReference type="InterPro" id="IPR044759">
    <property type="entry name" value="bZIP_RF2"/>
</dbReference>
<keyword evidence="3" id="KW-0804">Transcription</keyword>
<evidence type="ECO:0000313" key="8">
    <source>
        <dbReference type="Proteomes" id="UP001472677"/>
    </source>
</evidence>
<dbReference type="Proteomes" id="UP001472677">
    <property type="component" value="Unassembled WGS sequence"/>
</dbReference>
<keyword evidence="4" id="KW-0539">Nucleus</keyword>
<comment type="caution">
    <text evidence="7">The sequence shown here is derived from an EMBL/GenBank/DDBJ whole genome shotgun (WGS) entry which is preliminary data.</text>
</comment>
<sequence length="311" mass="34774">MSPSNLPMSPTSFNHVGQEDYFMNQGDAGASSGGTMATFFPGLDPSVMRGEKNETDPNPFPPPAEKLTLGPSANTVVPNAVQGGGDYLIEQNMEQRKFKRIISNRLSAQRSRIKKLQYVRDMEKKVESLQTLVDVLSTQVQLQKEKQLLLRIEQQQLQSRISACANRGVMVEAEIEERRAEVNRMRELLLTRQHQQMQSQNMAGVWELGLPTEPMLNDEVDGEEDGIVEEMNKLNQLNLHQESPGQMMMPGWEAGGGGELTNVGLHQSGPEHLQNPLLNPPQHQQVGSFDSDFGELEKIFNFNSGNDFQDN</sequence>
<gene>
    <name evidence="7" type="ORF">V6N12_039688</name>
</gene>
<dbReference type="SMART" id="SM00338">
    <property type="entry name" value="BRLZ"/>
    <property type="match status" value="1"/>
</dbReference>
<dbReference type="PANTHER" id="PTHR46391">
    <property type="entry name" value="BASIC LEUCINE ZIPPER 34"/>
    <property type="match status" value="1"/>
</dbReference>
<feature type="domain" description="BZIP" evidence="6">
    <location>
        <begin position="94"/>
        <end position="157"/>
    </location>
</feature>
<evidence type="ECO:0000256" key="5">
    <source>
        <dbReference type="SAM" id="MobiDB-lite"/>
    </source>
</evidence>
<name>A0ABR2E1E7_9ROSI</name>
<dbReference type="SUPFAM" id="SSF57959">
    <property type="entry name" value="Leucine zipper domain"/>
    <property type="match status" value="1"/>
</dbReference>
<evidence type="ECO:0000256" key="4">
    <source>
        <dbReference type="ARBA" id="ARBA00023242"/>
    </source>
</evidence>